<protein>
    <submittedName>
        <fullName evidence="3">XdhC family protein</fullName>
    </submittedName>
</protein>
<dbReference type="InterPro" id="IPR052698">
    <property type="entry name" value="MoCofactor_Util/Proc"/>
</dbReference>
<evidence type="ECO:0000259" key="1">
    <source>
        <dbReference type="Pfam" id="PF02625"/>
    </source>
</evidence>
<dbReference type="Gene3D" id="3.40.50.720">
    <property type="entry name" value="NAD(P)-binding Rossmann-like Domain"/>
    <property type="match status" value="1"/>
</dbReference>
<accession>A0A8J6TJQ3</accession>
<dbReference type="Pfam" id="PF02625">
    <property type="entry name" value="XdhC_CoxI"/>
    <property type="match status" value="1"/>
</dbReference>
<dbReference type="EMBL" id="JACNJN010000188">
    <property type="protein sequence ID" value="MBC8336750.1"/>
    <property type="molecule type" value="Genomic_DNA"/>
</dbReference>
<proteinExistence type="predicted"/>
<gene>
    <name evidence="3" type="ORF">H8E29_15920</name>
</gene>
<evidence type="ECO:0000313" key="4">
    <source>
        <dbReference type="Proteomes" id="UP000614469"/>
    </source>
</evidence>
<dbReference type="AlphaFoldDB" id="A0A8J6TJQ3"/>
<evidence type="ECO:0000313" key="3">
    <source>
        <dbReference type="EMBL" id="MBC8336750.1"/>
    </source>
</evidence>
<dbReference type="InterPro" id="IPR003777">
    <property type="entry name" value="XdhC_CoxI"/>
</dbReference>
<dbReference type="PANTHER" id="PTHR30388:SF4">
    <property type="entry name" value="MOLYBDENUM COFACTOR INSERTION CHAPERONE PAOD"/>
    <property type="match status" value="1"/>
</dbReference>
<comment type="caution">
    <text evidence="3">The sequence shown here is derived from an EMBL/GenBank/DDBJ whole genome shotgun (WGS) entry which is preliminary data.</text>
</comment>
<feature type="domain" description="XdhC Rossmann" evidence="2">
    <location>
        <begin position="196"/>
        <end position="338"/>
    </location>
</feature>
<name>A0A8J6TJQ3_9CHLR</name>
<evidence type="ECO:0000259" key="2">
    <source>
        <dbReference type="Pfam" id="PF13478"/>
    </source>
</evidence>
<organism evidence="3 4">
    <name type="scientific">Candidatus Desulfolinea nitratireducens</name>
    <dbReference type="NCBI Taxonomy" id="2841698"/>
    <lineage>
        <taxon>Bacteria</taxon>
        <taxon>Bacillati</taxon>
        <taxon>Chloroflexota</taxon>
        <taxon>Anaerolineae</taxon>
        <taxon>Anaerolineales</taxon>
        <taxon>Anaerolineales incertae sedis</taxon>
        <taxon>Candidatus Desulfolinea</taxon>
    </lineage>
</organism>
<dbReference type="Proteomes" id="UP000614469">
    <property type="component" value="Unassembled WGS sequence"/>
</dbReference>
<dbReference type="InterPro" id="IPR027051">
    <property type="entry name" value="XdhC_Rossmann_dom"/>
</dbReference>
<dbReference type="Pfam" id="PF13478">
    <property type="entry name" value="XdhC_C"/>
    <property type="match status" value="1"/>
</dbReference>
<reference evidence="3 4" key="1">
    <citation type="submission" date="2020-08" db="EMBL/GenBank/DDBJ databases">
        <title>Bridging the membrane lipid divide: bacteria of the FCB group superphylum have the potential to synthesize archaeal ether lipids.</title>
        <authorList>
            <person name="Villanueva L."/>
            <person name="Von Meijenfeldt F.A.B."/>
            <person name="Westbye A.B."/>
            <person name="Yadav S."/>
            <person name="Hopmans E.C."/>
            <person name="Dutilh B.E."/>
            <person name="Sinninghe Damste J.S."/>
        </authorList>
    </citation>
    <scope>NUCLEOTIDE SEQUENCE [LARGE SCALE GENOMIC DNA]</scope>
    <source>
        <strain evidence="3">NIOZ-UU36</strain>
    </source>
</reference>
<feature type="domain" description="XdhC- CoxI" evidence="1">
    <location>
        <begin position="15"/>
        <end position="78"/>
    </location>
</feature>
<dbReference type="PANTHER" id="PTHR30388">
    <property type="entry name" value="ALDEHYDE OXIDOREDUCTASE MOLYBDENUM COFACTOR ASSEMBLY PROTEIN"/>
    <property type="match status" value="1"/>
</dbReference>
<sequence length="345" mass="37543">MQDIFPELKKWTGDDQIVATATVIKTWGSSPREVGAKMGVNEKGEMIGSVSGGCVEGAVVEAALETIKSGQPQYLHFGVADETAWEVGLACGGMIDIFVQLLDKEIFSAQRHAIEKGEGFATLTQIKGSEQLVGMQALCMEREDVEWNGSEPISTQTLEQARMAFKMGTTTVILDESRPEAELAYFVDVHLPPPTLIIVGGVHISIALVRFARALGYRTIVVDPRRAFGSQKRFEETDQLIHTWPDEALNAIGINPSTAIAILTHDPKLDDPGLMVALSSKAFYVGALGSTQTQSKRRKRLLDAGLTETQYDRLHGPIGLDLGGRSPEEIALAIMGQIVQVRNEK</sequence>